<dbReference type="GO" id="GO:0007156">
    <property type="term" value="P:homophilic cell adhesion via plasma membrane adhesion molecules"/>
    <property type="evidence" value="ECO:0007669"/>
    <property type="project" value="InterPro"/>
</dbReference>
<gene>
    <name evidence="11" type="ORF">MGR_3030</name>
</gene>
<dbReference type="PROSITE" id="PS51828">
    <property type="entry name" value="PTX_2"/>
    <property type="match status" value="1"/>
</dbReference>
<dbReference type="InterPro" id="IPR002126">
    <property type="entry name" value="Cadherin-like_dom"/>
</dbReference>
<dbReference type="InterPro" id="IPR001791">
    <property type="entry name" value="Laminin_G"/>
</dbReference>
<evidence type="ECO:0000313" key="11">
    <source>
        <dbReference type="EMBL" id="CAM76811.1"/>
    </source>
</evidence>
<comment type="cofactor">
    <cofactor evidence="1">
        <name>Ca(2+)</name>
        <dbReference type="ChEBI" id="CHEBI:29108"/>
    </cofactor>
</comment>
<dbReference type="Pfam" id="PF13385">
    <property type="entry name" value="Laminin_G_3"/>
    <property type="match status" value="14"/>
</dbReference>
<dbReference type="InterPro" id="IPR010221">
    <property type="entry name" value="VCBS_dom"/>
</dbReference>
<feature type="region of interest" description="Disordered" evidence="7">
    <location>
        <begin position="1048"/>
        <end position="1071"/>
    </location>
</feature>
<dbReference type="Gene3D" id="2.60.40.3440">
    <property type="match status" value="5"/>
</dbReference>
<evidence type="ECO:0000256" key="2">
    <source>
        <dbReference type="ARBA" id="ARBA00022723"/>
    </source>
</evidence>
<dbReference type="InterPro" id="IPR001759">
    <property type="entry name" value="PTX_dom"/>
</dbReference>
<keyword evidence="3" id="KW-0732">Signal</keyword>
<evidence type="ECO:0000259" key="9">
    <source>
        <dbReference type="PROSITE" id="PS50268"/>
    </source>
</evidence>
<dbReference type="Gene3D" id="2.60.120.200">
    <property type="match status" value="14"/>
</dbReference>
<evidence type="ECO:0000256" key="1">
    <source>
        <dbReference type="ARBA" id="ARBA00001913"/>
    </source>
</evidence>
<dbReference type="Pfam" id="PF17963">
    <property type="entry name" value="Big_9"/>
    <property type="match status" value="8"/>
</dbReference>
<name>A4U1Q4_9PROT</name>
<accession>A4U1Q4</accession>
<dbReference type="SMART" id="SM00112">
    <property type="entry name" value="CA"/>
    <property type="match status" value="1"/>
</dbReference>
<dbReference type="SMART" id="SM00560">
    <property type="entry name" value="LamGL"/>
    <property type="match status" value="12"/>
</dbReference>
<dbReference type="EMBL" id="CU459003">
    <property type="protein sequence ID" value="CAM76811.1"/>
    <property type="molecule type" value="Genomic_DNA"/>
</dbReference>
<dbReference type="PROSITE" id="PS50025">
    <property type="entry name" value="LAM_G_DOMAIN"/>
    <property type="match status" value="2"/>
</dbReference>
<organism evidence="11">
    <name type="scientific">Magnetospirillum gryphiswaldense</name>
    <dbReference type="NCBI Taxonomy" id="55518"/>
    <lineage>
        <taxon>Bacteria</taxon>
        <taxon>Pseudomonadati</taxon>
        <taxon>Pseudomonadota</taxon>
        <taxon>Alphaproteobacteria</taxon>
        <taxon>Rhodospirillales</taxon>
        <taxon>Rhodospirillaceae</taxon>
        <taxon>Magnetospirillum</taxon>
    </lineage>
</organism>
<dbReference type="NCBIfam" id="TIGR01965">
    <property type="entry name" value="VCBS_repeat"/>
    <property type="match status" value="2"/>
</dbReference>
<keyword evidence="4" id="KW-0106">Calcium</keyword>
<feature type="domain" description="Laminin G" evidence="8">
    <location>
        <begin position="3936"/>
        <end position="4121"/>
    </location>
</feature>
<keyword evidence="5" id="KW-1015">Disulfide bond</keyword>
<dbReference type="SUPFAM" id="SSF49899">
    <property type="entry name" value="Concanavalin A-like lectins/glucanases"/>
    <property type="match status" value="14"/>
</dbReference>
<dbReference type="NCBIfam" id="NF012211">
    <property type="entry name" value="tand_rpt_95"/>
    <property type="match status" value="8"/>
</dbReference>
<dbReference type="Pfam" id="PF00353">
    <property type="entry name" value="HemolysinCabind"/>
    <property type="match status" value="4"/>
</dbReference>
<evidence type="ECO:0000256" key="3">
    <source>
        <dbReference type="ARBA" id="ARBA00022729"/>
    </source>
</evidence>
<dbReference type="SUPFAM" id="SSF51120">
    <property type="entry name" value="beta-Roll"/>
    <property type="match status" value="2"/>
</dbReference>
<dbReference type="Gene3D" id="2.60.40.2810">
    <property type="match status" value="1"/>
</dbReference>
<dbReference type="PRINTS" id="PR00895">
    <property type="entry name" value="PENTAXIN"/>
</dbReference>
<dbReference type="GO" id="GO:0016020">
    <property type="term" value="C:membrane"/>
    <property type="evidence" value="ECO:0007669"/>
    <property type="project" value="InterPro"/>
</dbReference>
<keyword evidence="6" id="KW-0325">Glycoprotein</keyword>
<dbReference type="InterPro" id="IPR013783">
    <property type="entry name" value="Ig-like_fold"/>
</dbReference>
<dbReference type="InterPro" id="IPR041690">
    <property type="entry name" value="Cadherin_5"/>
</dbReference>
<dbReference type="Gene3D" id="2.60.40.10">
    <property type="entry name" value="Immunoglobulins"/>
    <property type="match status" value="1"/>
</dbReference>
<dbReference type="SMART" id="SM00282">
    <property type="entry name" value="LamG"/>
    <property type="match status" value="7"/>
</dbReference>
<dbReference type="SMART" id="SM00159">
    <property type="entry name" value="PTX"/>
    <property type="match status" value="1"/>
</dbReference>
<reference evidence="11" key="1">
    <citation type="journal article" date="2007" name="J. Bacteriol.">
        <title>Comparative genome analysis of four magnetotactic bacteria reveals a complex set of group-specific genes implicated in magnetosome biomineralization and function.</title>
        <authorList>
            <person name="Richter M."/>
            <person name="Kube M."/>
            <person name="Bazylinski D.A."/>
            <person name="Lombardot T."/>
            <person name="Gloeckner F.O."/>
            <person name="Reinhardt R."/>
            <person name="Schueler D."/>
        </authorList>
    </citation>
    <scope>NUCLEOTIDE SEQUENCE</scope>
    <source>
        <strain evidence="11">MSR-1</strain>
    </source>
</reference>
<dbReference type="InterPro" id="IPR051360">
    <property type="entry name" value="Neuronal_Pentraxin_Related"/>
</dbReference>
<evidence type="ECO:0000256" key="4">
    <source>
        <dbReference type="ARBA" id="ARBA00022837"/>
    </source>
</evidence>
<dbReference type="Pfam" id="PF17892">
    <property type="entry name" value="Cadherin_5"/>
    <property type="match status" value="1"/>
</dbReference>
<dbReference type="InterPro" id="IPR013320">
    <property type="entry name" value="ConA-like_dom_sf"/>
</dbReference>
<feature type="domain" description="Laminin G" evidence="8">
    <location>
        <begin position="3276"/>
        <end position="3474"/>
    </location>
</feature>
<feature type="domain" description="Cadherin" evidence="9">
    <location>
        <begin position="2746"/>
        <end position="2841"/>
    </location>
</feature>
<evidence type="ECO:0000259" key="10">
    <source>
        <dbReference type="PROSITE" id="PS51828"/>
    </source>
</evidence>
<dbReference type="GO" id="GO:0005509">
    <property type="term" value="F:calcium ion binding"/>
    <property type="evidence" value="ECO:0007669"/>
    <property type="project" value="InterPro"/>
</dbReference>
<feature type="domain" description="Pentraxin (PTX)" evidence="10">
    <location>
        <begin position="2220"/>
        <end position="2425"/>
    </location>
</feature>
<dbReference type="SUPFAM" id="SSF51126">
    <property type="entry name" value="Pectin lyase-like"/>
    <property type="match status" value="1"/>
</dbReference>
<dbReference type="InterPro" id="IPR011049">
    <property type="entry name" value="Serralysin-like_metalloprot_C"/>
</dbReference>
<protein>
    <submittedName>
        <fullName evidence="11">HEMAGGLUTININ/HEMOLYSIN-RELATED PROTEIN</fullName>
    </submittedName>
</protein>
<dbReference type="InterPro" id="IPR011050">
    <property type="entry name" value="Pectin_lyase_fold/virulence"/>
</dbReference>
<evidence type="ECO:0000256" key="7">
    <source>
        <dbReference type="SAM" id="MobiDB-lite"/>
    </source>
</evidence>
<dbReference type="PROSITE" id="PS50268">
    <property type="entry name" value="CADHERIN_2"/>
    <property type="match status" value="1"/>
</dbReference>
<dbReference type="InterPro" id="IPR001343">
    <property type="entry name" value="Hemolysn_Ca-bd"/>
</dbReference>
<dbReference type="PANTHER" id="PTHR19277">
    <property type="entry name" value="PENTRAXIN"/>
    <property type="match status" value="1"/>
</dbReference>
<dbReference type="InterPro" id="IPR006558">
    <property type="entry name" value="LamG-like"/>
</dbReference>
<dbReference type="CDD" id="cd11304">
    <property type="entry name" value="Cadherin_repeat"/>
    <property type="match status" value="1"/>
</dbReference>
<evidence type="ECO:0000256" key="5">
    <source>
        <dbReference type="ARBA" id="ARBA00023157"/>
    </source>
</evidence>
<evidence type="ECO:0000256" key="6">
    <source>
        <dbReference type="ARBA" id="ARBA00023180"/>
    </source>
</evidence>
<keyword evidence="2" id="KW-0479">Metal-binding</keyword>
<feature type="compositionally biased region" description="Polar residues" evidence="7">
    <location>
        <begin position="1053"/>
        <end position="1070"/>
    </location>
</feature>
<evidence type="ECO:0000259" key="8">
    <source>
        <dbReference type="PROSITE" id="PS50025"/>
    </source>
</evidence>
<sequence length="7354" mass="749417">MAAVNDAPTLTNDVGTAINAKTSVTIDALANDADVDGNTLTITAASNGAKGTVSVVSGKLVYTPTENQYLSLKAGETGTDTFTYTVSDGQGASQTASVTVTVTGTNDLPVVNAVSQTTSEGASLLLQASDFSAGFSDVDGDALGKIRLASVPTASEGKLQILVNGSWSDVTSTSLAANPVDLTVAQLNAGELRFVPADNFAGNASFGWKGFDGTAFSAANATFTLTVSNVNDTPTATGNAVLSQTEDVAATGSTVSSLFASTFSDPDPGASLSGIVVIGNTANATTQGVWQYSTDSGGNWNAVGSVGDNANALALSAATQLRFVAITNYNGTPPSLGVRAMDDSYGGLFTNGAIRVTLAPTSSTAIALASGSLTTTIAAVNDAPVMTASATLSSVVEDNTAPGGASVLALFNGNFSDVDSGASLAGVAVIGNPITASGVWQYSSNNGTTWADVDGVNDSSAALALSAATKLRFVPAADFNGAAPALTVRGIDNSYAGGWSDSAGSRALINTGSPGGTSAIAANATALSTTVTAINDAPILSAARTGLGFTDGAITLPSTPATRFAGSDDFTIVMDVKPAAAGTMLKQASYNGELGILTAVNADGSLVFGLDKQSTGWQWGQTAPGVITFDQWSQITMVKSGSNRDIYVNGVKVLSDIVDATHMGAAETTNTNGLTFGVPEANSGFDGALDSLRLYSTGLAEADVIKLTLGQPVTTGLLADWRFNEGSGNTIADLSGLTGNISLPAAYGTVGWTNTPVTAITVTEDHPVLVPGLSVSDVDSAVGDAMQVTIGATSGTLTIAQTAGLSVVAGGFTDAGAVTFTGTKAAINAALSSLTYRGNANYNGADQITVTVNDLGMSGAGGAKTASKTINVTVAPVNDAPSMASSASLAAVNEDATTPAGATVTSLFSAGFTDVDGGSIAGVAVIGNPITAYGTWQFSSNNGTNWADVGGVNDGASALALSAATKLRFVPAADFNGAAPTLTVRGLDSSYAGSFSDSTGAPVLIDTSVTGGGSAIAATATALSTSITTINDAPTRLTVTGTAQFNFEGLDTTPGNTLDQQGGWRSSSPMHSDLGASTTVGGYTGGVAYTPESPQGWPLVISRKNDGNFAIPSIPTGGKLVIEYDTTPNYWGARFGLGYDANNDGDIFTAAGAGTTLDANEASIGVAFRQEGGERVALFLADGSQTGWINLNLTNDSSANGWVRFRLVVDTAANGGQGALSLEYREINQPGGGTWTKVSGLTDINAQLGANAADPANWNTMFLKGDNGESRLDNITLTAIDDDAATIPLAITGENTTSLLINKASLLANMADIDGDTLSIASVSSSVGTATIDASGNVVFNSGGSTAVEVALTYTVSDGQGGTVAGNANLLRVPSGFTLSQLPQGEQRLNTTTQYDQSAPALTTLADGSVVAIWAGTPDTGTGYRIIGQRFDLSGQKLGDEFVVNTHTTPDQYWPAIDSLGDGFVATWQSYAQGSDPNAGIYGQRFSQDGTKIGAEFHVNTYVTSDQQRPKVAELSNGGFVVTWSSTNQDASTYGVYAQRFDAAGTAAGVEFRVNNTVSGDQSVRSVTGLADGGFMVVWHDAGLDTNGYGIYARRYDAAGTAVTNEIRLNDTIALAQKEPAIDVLANGGLVVAWQTMTGDGDGNGIAVRRFDSSGTALGTETIVNTTVAGEQTQPQVVALANGGYVVGWASANKDGAGMAAVVRVFDAQGNAVSGEIQANTYTSGDQSALMLTALAGGGFQAAWVSPGQDGAAGGIYAQRFNADGTLAGGRVLTGSTGNDSATITSHFNLVDGGAGNDSFTTTAALATGGATFIGGSGTDQITITDAVSDTTGAINALHGIEKVVLGHSGSGGQTITLNAETVIGAIDASAATAGVILNAAARTNATTLTGGSGADTLTGGSGGADVAGFTGNAGDYRITNAAGTLSVAALGSGSTDTVSGFETLRFNDGDLTVTGATLMGSAGANTLNVGSGFDYIALADGDDRLTATNVTVTGSTTINGGLGTDTLAISDTATITDTHLARVNQVETLTLLSTAASAQSVTLGNSSQNAGITSVDAMAATASVTLDASARTTGITLTGGSGTDTLIGGGGADVFRSQGSGTSTLTATDTITGLGNGDVIRFSGMAGIGYDPSQPFALNPGGIAATIADIAASAITNKMVFFSNGSDGWVYVKGAGTGATSHDGTLIKLAGFATAPAALHFDGITDASPSAAIVLQAPSGLGALFSGGTESYLKADSVSGLGAGTGLTVEAWAKFDTIPAGNSSTLLSYVAPDGGKLTLGANSAGQVTVTIDGISATITPMVMVDANWHHLAVTWQSSTGQVSLYKDGVAVGSASGVNTGGTIASGGTLVIGQDQAFAGGGFNPNTALRGAVDDVRLWNTVRSVFQIRDDLDGVSSSTTGLVAGYGFADLSGNTLADLSGNTNTLQRFGDLAPAALFEISEDMPLANLPLPFVDPDDMSPTATSFAVTSTTANGSLTVSPSGQVSYIPNANFNGIDSFTVSITDDQGAVSTRVVAIKVNAVNDLPTLTGATIGGAAALNLGPQSHAETTSVVSTATSAVTMEVLIKGAPMIGTERIIAYNGTIGTNGYGLVVTDDGHLGIRVGTTVLEAAGTSTSMMAWQHVAASYNGTTWSLYVDGVAQTLSATSAAIVAPTGVTQIGSASIIGDTITGFEGMIDDLRVWNTARSAASIQTDMTRQLTGGESGLAGYWRMDHGSGNASDQAPGNHPLLMSAMAPTWVTSPGMMADGSQRLTQEERAISGHVTAADADGGALTLSIMSGPAMGSVIITQDGDWTYTPPVDWPTITGSSETFTIEATDSQGGKASKTITVTVNSVNDVPVLLNNVTLAPIEEDWTPTIAVDGAQTVSSILPHHAAFDADLPAMSLGMAVVTADNSHGTWQYSLDGGGTWDDFPPVSTSEALLLSSSSAVRFLPDTEYSGTASFGFRAWGNGSGMAGDTVDVAADTASFSAATKMATITVSAVNDAPTVAGSAPILDTFDDPSLGPQWRVVDGTEDSDDSVVVIDGVVELTNRELLNTSGQYRGTAANPLTFTGKFEASADDLLSIVLRSSGQPDAGFYGSPTHGITLNVVSTNNNITIDGLGGAAVTGVAGDGSLTWVAGRVYAFKVIDDGSDITFTVIDTTDPANTASLTASSDFAPATSYVTIHNREWTETGGDHSIVLDDLSIQNVLPTITVTEDIAFTGTLTASDEGAVTFALIGQAANGTVSLNANGSYTYSPDRNYTGADSFLYSITDSQGLVSTASASINVTAVDDAFTVMGAGTRNSHLTLSGIDAHADAGDVFTVGTGDFTIEAWINPDAMMASGNPVILAKEYGDSDQRFRLFLDNGRLTFMAGDDADGLGMNGTYEVQADTAIALTEWSHVAVSRSGNTFSLYIDGQMVDSAVSTATIDINTDAPLLIGATAGMPMEGYPAGVTDTFSGALDDIRLWTMARSPLQIAQGLHSTLAGNEAGLYANWTFEGVDYNDISVADRAGGNQKLELNDAHVLAPPANAMTFMGGDGLHANQVVTATTGSLTMEAWVKWDGSAGGQYIVYQGDSSLNGFGLLINDTGKFAGLAGGNGWVNTDTSAKVGVWQHVAATHENNQWRFYVDGEAVDITAGRNTAFAPAQGHTAIGSTAAGTEGFHGQIGEVRIWDGSLTQADIQANMNGPLSGNEMDLVGYWPLAGGNPDNVAGAGMVDGATWTAPTGTGLGIENVTQVVDFDGSNDKVMLGDTPSMFNTATVEAWVKLDSLTGTRTIVSHGGEFDLTVTADGKLHVDAMGANGITYSIASSATLVTGQWYHVAAAYNAPVNNMVLYVNGNSVGVTAVSGPLMDGEGVRWVAGASVNDGVARNFLDGQITDVRVWDEVLTLGTIQGQMNMRLSGTELGLAGYWPLNDARAVVDNLVGDIGEAGQATLLDGVSWATPSGLALTDSAKVASFSGDGDRVITNSSVAFASTTMEMWFRATDNGQQRGLMSTYRIDDENRISVRLNDNGSITAVVADAGGNAIALTSDNIDLDHNAWHHVAVSFDPSSNTLKIYTDGVLHGDTTAGSVVGTVAPTGTLSSNMHFNGPLVVGTSAAGMNNFTGEITDVRVWDSVRTSTQINDYSGQRLSGNEGGLLTYLKLNDGSGSVVTDFANSGDNLVAMGGTVFGAPTDTLPLANAASVAKFDGDNDSLRSSSVIQMSSHTVETWLRTPIGYAEDWAGLISLTDPANAGPANWMQMTINGSGGISVELADDQSISTASASAINDGAWHHVAYTYDAATKTVSIYVDGTFNTAVTNAAMPAAASFNGLVLIGTNRGGNGFANVEMADVRVWDQARSAQDIAGNWDSRLTGDETGLVGYWPLNDAAGTSLVINQADLSDSVGVPVTTTSLITDEDTALTGVVMPHDPDSDGSYTFTATTAPTNGSLSLHADGTFVYVPKYGYVGADSFTVQVANGVNTPVSKTFSVTVADTTEIIGTTQAGGFASFDGIDDVATAQINLGNKSFTWEFWANRTTTDADIILSQEGGSALHVGYGSGQTFVYNFWGSDLSYTDSTNNVGEWVHWAGSYDTGTDERILYKNGIEVARTSIPTSFTGSTTLSLGAFNGGYYNGQLDDVRIWQGVRSASEIAGNFDRPLAGDEDGLIANWTFDGAEPSDDHAGGDTLLAANGATAPTIMAPPAQAVEFTSPGALLNVGSLATTQTSNITLEAWAKLDTANPSASQVIVYNGNPLVANGFGINIYQGVPAIWASGSATLSATSVTVDTGEWHHYAAVRNGSTWSLLIDGVPVALSGTTTATPVTATGTTTIGGVIGADHTFLGDVADVRVWNTARSTSQINDFMNERLDPVSTANLAGYWRLDDMVNGAAPDSSTGNHDATVVGSAHSVDVLAPITADSFHVEVNESYSGRLAAWDEDQGSAEMVWVAQTNATTAHGGTVTVLTDGRFLYNPAVNYAGNDSFTVQINDGGAITSKTITVIGESDLTFLGTRQESGVLRLDGTNDHASAGGTIDLANKSFSWEFWANRASSNTNDFVLGQGSAGTGTGLQVGYSAGNIFTYSFYDIDMNYADSTSNVGEWAHWAGTYDAVTNTRILYKNGVEVARDVTSGDYTGSGSLLVGTTNWADNCFNGQVDNIRIWSDVRTADEIADNYTRTMESSEPGLVANWTFDWVNAAGTRVEDRANYDNPLTLNNGATVFEAPERALVFSTDGQRVSTGAVVTTQVDNFSIETWVRIDATDGGQQVIAYNGSVGTNGYGLVVKADGTIAVQMGTTYLSSSLNASTLLGQWHQLTAVRENGVTVLYVDGTQQSLTNSVVTPTAPTGSFEMGGTATNAGQTLKGALANVIVWNQALTPAQVQGAVAGDFPLAESSLAGAWRLDGATSAGLIDDYAVAGHNASISGTPSFVAVAAPTLAETVFEAEESFTVAGNLVATDDGHPVTWTTQTNAVTAGGHGRVTVSADGSFVYTPDTGFAGDDSFTVTASSRGVTTTHTVKVDVLDSTFMLGANAAGPALQFDGNDRLQANLSTLQVGSGFTVEAMINPSVTTGARHDIWGLSQGVYRLAAYVSASGTLTLGWSTDDGATFGGSVAGPQISAEAWTHVAVSFDSGTANVYVNGSQVASVAVPFTQFEYSGQTFMVGSTGGSTDWIGQMDNVRLWQYARDAEDIADNWRLKVPENSDHMIGNWTMEDITDGLVFSSTTYGQSLTLGTSGTNDAADPTRINPPGTVLDLNGSGQYVTTNITNAMTSDFTLEAWINHDGDSAYRPILSKGSGSNYAAEFNLQVNSAGNLNFFMGNGGDYGVLVDGPAVSANAWHHVAVTVSGTTVTLFLDGNQVGTGTFAGTRQATAAALEIGHYFNGDDQSWNGMVGDVRLWNTARSQSDIRQTMNARLGADEPGLQGNWLFDDISGTTAPNFADNALPNGTLVGGPTTVTAKPASFDDLITLREDASYHGKILALDDQGQALTYSLPGGTTTAHGGTITLAANGTLTYTPAADWSGTDSFVVAAVETGVTGATPTTRTITVVVSPENGPPTANFLGGDQYWDESTNWSANAAPGSETAVTITGTSAYVTSAANAGSVVIGNAGDLNLYSGTLTVRNGIVVQSGATVALSGGTGITGSGTMANAGSIVGSGATINLAVANTGSIAVGLMPSASTLSFAGHISNTGTITVDSVGYNNTLQMLAGAVLTNQSGGVITSSHWGAASVNTITGSLINAGGTLNIDYDLSLTGAGVTLSSGTIDVASGQTLFISAPLTLSGNSLSFTGSGEISLTGTQTVTISGTGFTLLATNTAQMYLDGAITIQGGTFTNAGSLTIADANDTFNSVFVNAAGATLRLEQSAVSAGLVFNDDFANYGQLRLTAASGATGGGSAGISMTGSKVFTNYAGGEIYSSTGSNSMGQRVINGNVTNAGGLINVNYDLTINNGQNNTFAINSGTIDIAEGTHLFVSGGASAHSATTRLTGSNITWAGTGMMDLQGQHDLVIGSGGYTHTATADQLSMSGTVDISGADFTNAGTLVLSTNNDVFRTNLINTATGTLRIDQGETDQSTNVTFDGASSDITNAGSFIISDNVNDAYNSGITMTAGAVLTNQATGTLSVEGSDNDSFISGGAVVNQGNMKLHSSLALNGGATLTNSGTLWMGLSRSLSIAGTALTNSGTITGLGTLNLMGAAFANTGTLDAGVTESGIPQMNGTMTVIGTMTLAAGSTVAVDVGYNSGLSADRVHVIGDATLGGTVAFDFYGYVPENGQTITVFTSTGTIGGTFATITHDLGADWNAAVNYTASSVTVTFTLAAGTSSTWTGGATPTTGDVAIITTGDVVSMASGSLTLDGLRSAGTLDLNGGTLTVNGATTFTNNSTLALSGTGIWAGSGDIHNHGILTLNGGTLGGTGTAYVAMDGQIAITGSSVLNRRLEIDSAMAQLNGGTLSGTGTLAVTEDGMLTVRGDSTLSATLSLAATPDYAGTVEILAESAASRLTLTKSFTNDGQIILNSSGIAGHSAGLALSSGTFTNAHLFTSTSNSVLNVLSATTVNTGTMQINGMGLDFAGISLTNAIGGVISVADISTLDINRAGASFINNGTLEGFGTIDVTGAGFTNNGLLRGGDDQVVGSLDIDGTVTLGANSTVEAYVGSNNGMDFSTLVNIDGQLNLNGILHITGNGSDLDGNTQVLSWDSASGSFSDIVGLDAPLAGGWAYDIRFDGNGIHVGTLHQSQYETTGDDFIQGSMGAEALAGGAGNDTLFSGGGSDVIFGQDGNDTIVLSDTDVHFVDGGAGIDTLSWYSPGPLDLTALRDELIQRVEILDIGHASVTLTAADVQAMTEGTNGFTNTANTLVINGNGGNVDFDDGAWTSGTNQTINGDSYAVYSKDGVSVYVEGTVSV</sequence>
<dbReference type="PANTHER" id="PTHR19277:SF125">
    <property type="entry name" value="B6"/>
    <property type="match status" value="1"/>
</dbReference>
<dbReference type="CDD" id="cd00110">
    <property type="entry name" value="LamG"/>
    <property type="match status" value="1"/>
</dbReference>
<proteinExistence type="predicted"/>